<reference evidence="5" key="1">
    <citation type="journal article" date="2020" name="mSystems">
        <title>Genome- and Community-Level Interaction Insights into Carbon Utilization and Element Cycling Functions of Hydrothermarchaeota in Hydrothermal Sediment.</title>
        <authorList>
            <person name="Zhou Z."/>
            <person name="Liu Y."/>
            <person name="Xu W."/>
            <person name="Pan J."/>
            <person name="Luo Z.H."/>
            <person name="Li M."/>
        </authorList>
    </citation>
    <scope>NUCLEOTIDE SEQUENCE [LARGE SCALE GENOMIC DNA]</scope>
    <source>
        <strain evidence="5">SpSt-418</strain>
    </source>
</reference>
<comment type="caution">
    <text evidence="5">The sequence shown here is derived from an EMBL/GenBank/DDBJ whole genome shotgun (WGS) entry which is preliminary data.</text>
</comment>
<organism evidence="5">
    <name type="scientific">Oscillatoriales cyanobacterium SpSt-418</name>
    <dbReference type="NCBI Taxonomy" id="2282169"/>
    <lineage>
        <taxon>Bacteria</taxon>
        <taxon>Bacillati</taxon>
        <taxon>Cyanobacteriota</taxon>
        <taxon>Cyanophyceae</taxon>
        <taxon>Oscillatoriophycideae</taxon>
        <taxon>Oscillatoriales</taxon>
    </lineage>
</organism>
<dbReference type="AlphaFoldDB" id="A0A7C3KFV8"/>
<dbReference type="PRINTS" id="PR00034">
    <property type="entry name" value="HTHCRP"/>
</dbReference>
<gene>
    <name evidence="5" type="ORF">ENR64_17000</name>
</gene>
<evidence type="ECO:0000313" key="5">
    <source>
        <dbReference type="EMBL" id="HFM99423.1"/>
    </source>
</evidence>
<sequence length="195" mass="22119">MSVVLSSHNRGALPLRQKFSMRSPLPVKQQSLWRIEAGAVRTLTWLEDGTPISMGLWGPGDIVGQALSTVDPYQIECLTAVEASLLPLNGEPVPNEWILNHLRQAESLLIIRSCRRVDLMLVKLLGFLAKRFGREVESGNLIDLRLTHQDLAELMGTTRVTVTRILGQFEEQGLIERLSLHRIVLKEYETWHYEI</sequence>
<dbReference type="GO" id="GO:0003677">
    <property type="term" value="F:DNA binding"/>
    <property type="evidence" value="ECO:0007669"/>
    <property type="project" value="UniProtKB-KW"/>
</dbReference>
<keyword evidence="1" id="KW-0805">Transcription regulation</keyword>
<dbReference type="Gene3D" id="1.10.10.10">
    <property type="entry name" value="Winged helix-like DNA-binding domain superfamily/Winged helix DNA-binding domain"/>
    <property type="match status" value="1"/>
</dbReference>
<protein>
    <submittedName>
        <fullName evidence="5">Crp/Fnr family transcriptional regulator</fullName>
    </submittedName>
</protein>
<dbReference type="GO" id="GO:0006355">
    <property type="term" value="P:regulation of DNA-templated transcription"/>
    <property type="evidence" value="ECO:0007669"/>
    <property type="project" value="InterPro"/>
</dbReference>
<dbReference type="EMBL" id="DSRU01000242">
    <property type="protein sequence ID" value="HFM99423.1"/>
    <property type="molecule type" value="Genomic_DNA"/>
</dbReference>
<accession>A0A7C3KFV8</accession>
<dbReference type="PROSITE" id="PS51063">
    <property type="entry name" value="HTH_CRP_2"/>
    <property type="match status" value="1"/>
</dbReference>
<feature type="domain" description="HTH crp-type" evidence="4">
    <location>
        <begin position="115"/>
        <end position="189"/>
    </location>
</feature>
<evidence type="ECO:0000256" key="3">
    <source>
        <dbReference type="ARBA" id="ARBA00023163"/>
    </source>
</evidence>
<proteinExistence type="predicted"/>
<keyword evidence="2" id="KW-0238">DNA-binding</keyword>
<dbReference type="InterPro" id="IPR036390">
    <property type="entry name" value="WH_DNA-bd_sf"/>
</dbReference>
<evidence type="ECO:0000256" key="2">
    <source>
        <dbReference type="ARBA" id="ARBA00023125"/>
    </source>
</evidence>
<keyword evidence="3" id="KW-0804">Transcription</keyword>
<dbReference type="SUPFAM" id="SSF46785">
    <property type="entry name" value="Winged helix' DNA-binding domain"/>
    <property type="match status" value="1"/>
</dbReference>
<dbReference type="InterPro" id="IPR036388">
    <property type="entry name" value="WH-like_DNA-bd_sf"/>
</dbReference>
<dbReference type="Pfam" id="PF13545">
    <property type="entry name" value="HTH_Crp_2"/>
    <property type="match status" value="1"/>
</dbReference>
<evidence type="ECO:0000256" key="1">
    <source>
        <dbReference type="ARBA" id="ARBA00023015"/>
    </source>
</evidence>
<evidence type="ECO:0000259" key="4">
    <source>
        <dbReference type="PROSITE" id="PS51063"/>
    </source>
</evidence>
<dbReference type="SUPFAM" id="SSF51206">
    <property type="entry name" value="cAMP-binding domain-like"/>
    <property type="match status" value="1"/>
</dbReference>
<dbReference type="SMART" id="SM00419">
    <property type="entry name" value="HTH_CRP"/>
    <property type="match status" value="1"/>
</dbReference>
<dbReference type="CDD" id="cd00092">
    <property type="entry name" value="HTH_CRP"/>
    <property type="match status" value="1"/>
</dbReference>
<dbReference type="InterPro" id="IPR018490">
    <property type="entry name" value="cNMP-bd_dom_sf"/>
</dbReference>
<dbReference type="InterPro" id="IPR012318">
    <property type="entry name" value="HTH_CRP"/>
</dbReference>
<name>A0A7C3KFV8_9CYAN</name>